<evidence type="ECO:0000313" key="2">
    <source>
        <dbReference type="EMBL" id="CAE7359218.1"/>
    </source>
</evidence>
<dbReference type="OrthoDB" id="436343at2759"/>
<dbReference type="AlphaFoldDB" id="A0A812Q7A5"/>
<gene>
    <name evidence="2" type="ORF">SPIL2461_LOCUS8579</name>
</gene>
<dbReference type="Proteomes" id="UP000649617">
    <property type="component" value="Unassembled WGS sequence"/>
</dbReference>
<dbReference type="PANTHER" id="PTHR31482:SF18">
    <property type="entry name" value="ESTS AU081301(E20138)"/>
    <property type="match status" value="1"/>
</dbReference>
<sequence>MGAHESVVRVEDRQAADPDGKWSIGPLTPNADSLSKQSSMGFGMDAETLVEAKHQDAVAARVFVHSLASGIFRDEFVVQLDNVADVQFWQGIRSRYHFERLHEELGCEHGGTTIQPLPGRKAEYFKMQPVVWTLYMHDSGSLLQAWLNQVIRAGFGRSGSFKRFLSHQAVPQPVSIRGWDTLSHMIFALPMMDDVVSFLEEPLDVINLCELTSKTISQNGKLLCAHQWERMYAERWPAFYESQCHMSKVTHMETDWKSMYRHTCSGHYEALLEVHDREKKLGFAMSCMLAKVTWDANTNCYTAAYVSASQVLPERIPYHEGYRLRFCRASVRECLKPELMPPQASEVYGYRVLHDAPELKVGQGVELQWKMQQGSPFGWWFGIVESVLREANSKKVLITMTFDHFPATSRWRRLQVTVGDGVTRPCAIGGWHGGVRAVSAAEKKDISSYVGSRLCGCLGSGVSLEICGFKDGPRSGVWSKSLGLTLGMVVLKVSSIVLLGVLKSKVLGTLGRYQAYKYLMWPL</sequence>
<evidence type="ECO:0000313" key="3">
    <source>
        <dbReference type="Proteomes" id="UP000649617"/>
    </source>
</evidence>
<accession>A0A812Q7A5</accession>
<keyword evidence="3" id="KW-1185">Reference proteome</keyword>
<name>A0A812Q7A5_SYMPI</name>
<evidence type="ECO:0000256" key="1">
    <source>
        <dbReference type="SAM" id="MobiDB-lite"/>
    </source>
</evidence>
<feature type="region of interest" description="Disordered" evidence="1">
    <location>
        <begin position="1"/>
        <end position="31"/>
    </location>
</feature>
<dbReference type="PANTHER" id="PTHR31482">
    <property type="entry name" value="ESTS AU081301(E20138)"/>
    <property type="match status" value="1"/>
</dbReference>
<feature type="compositionally biased region" description="Basic and acidic residues" evidence="1">
    <location>
        <begin position="1"/>
        <end position="20"/>
    </location>
</feature>
<organism evidence="2 3">
    <name type="scientific">Symbiodinium pilosum</name>
    <name type="common">Dinoflagellate</name>
    <dbReference type="NCBI Taxonomy" id="2952"/>
    <lineage>
        <taxon>Eukaryota</taxon>
        <taxon>Sar</taxon>
        <taxon>Alveolata</taxon>
        <taxon>Dinophyceae</taxon>
        <taxon>Suessiales</taxon>
        <taxon>Symbiodiniaceae</taxon>
        <taxon>Symbiodinium</taxon>
    </lineage>
</organism>
<proteinExistence type="predicted"/>
<evidence type="ECO:0008006" key="4">
    <source>
        <dbReference type="Google" id="ProtNLM"/>
    </source>
</evidence>
<dbReference type="EMBL" id="CAJNIZ010014213">
    <property type="protein sequence ID" value="CAE7359218.1"/>
    <property type="molecule type" value="Genomic_DNA"/>
</dbReference>
<protein>
    <recommendedName>
        <fullName evidence="4">F-box protein</fullName>
    </recommendedName>
</protein>
<reference evidence="2" key="1">
    <citation type="submission" date="2021-02" db="EMBL/GenBank/DDBJ databases">
        <authorList>
            <person name="Dougan E. K."/>
            <person name="Rhodes N."/>
            <person name="Thang M."/>
            <person name="Chan C."/>
        </authorList>
    </citation>
    <scope>NUCLEOTIDE SEQUENCE</scope>
</reference>
<comment type="caution">
    <text evidence="2">The sequence shown here is derived from an EMBL/GenBank/DDBJ whole genome shotgun (WGS) entry which is preliminary data.</text>
</comment>